<comment type="caution">
    <text evidence="2">The sequence shown here is derived from an EMBL/GenBank/DDBJ whole genome shotgun (WGS) entry which is preliminary data.</text>
</comment>
<reference evidence="2 3" key="1">
    <citation type="journal article" date="2017" name="Int. J. Syst. Evol. Microbiol.">
        <title>Solibacillus kalamii sp. nov., isolated from a high-efficiency particulate arrestance filter system used in the International Space Station.</title>
        <authorList>
            <person name="Checinska Sielaff A."/>
            <person name="Kumar R.M."/>
            <person name="Pal D."/>
            <person name="Mayilraj S."/>
            <person name="Venkateswaran K."/>
        </authorList>
    </citation>
    <scope>NUCLEOTIDE SEQUENCE [LARGE SCALE GENOMIC DNA]</scope>
    <source>
        <strain evidence="2 3">ISSFR-015</strain>
    </source>
</reference>
<organism evidence="2 3">
    <name type="scientific">Solibacillus kalamii</name>
    <dbReference type="NCBI Taxonomy" id="1748298"/>
    <lineage>
        <taxon>Bacteria</taxon>
        <taxon>Bacillati</taxon>
        <taxon>Bacillota</taxon>
        <taxon>Bacilli</taxon>
        <taxon>Bacillales</taxon>
        <taxon>Caryophanaceae</taxon>
        <taxon>Solibacillus</taxon>
    </lineage>
</organism>
<dbReference type="Proteomes" id="UP000196594">
    <property type="component" value="Unassembled WGS sequence"/>
</dbReference>
<evidence type="ECO:0000256" key="1">
    <source>
        <dbReference type="SAM" id="MobiDB-lite"/>
    </source>
</evidence>
<evidence type="ECO:0000313" key="2">
    <source>
        <dbReference type="EMBL" id="OUZ38850.1"/>
    </source>
</evidence>
<name>A0ABX3ZGN4_9BACL</name>
<feature type="region of interest" description="Disordered" evidence="1">
    <location>
        <begin position="36"/>
        <end position="62"/>
    </location>
</feature>
<evidence type="ECO:0000313" key="3">
    <source>
        <dbReference type="Proteomes" id="UP000196594"/>
    </source>
</evidence>
<gene>
    <name evidence="2" type="ORF">CBM15_10210</name>
</gene>
<accession>A0ABX3ZGN4</accession>
<proteinExistence type="predicted"/>
<evidence type="ECO:0008006" key="4">
    <source>
        <dbReference type="Google" id="ProtNLM"/>
    </source>
</evidence>
<keyword evidence="3" id="KW-1185">Reference proteome</keyword>
<dbReference type="EMBL" id="NHNT01000006">
    <property type="protein sequence ID" value="OUZ38850.1"/>
    <property type="molecule type" value="Genomic_DNA"/>
</dbReference>
<sequence>MDKKKNIIKNGYFVKLIGMEGECSCRLTPFATSKASCGNSVTPETTGSGHARGKRPGMEINF</sequence>
<feature type="compositionally biased region" description="Polar residues" evidence="1">
    <location>
        <begin position="36"/>
        <end position="48"/>
    </location>
</feature>
<protein>
    <recommendedName>
        <fullName evidence="4">Bacteriocin</fullName>
    </recommendedName>
</protein>